<sequence length="161" mass="18300">MDEDVLRCSVHDLVLTFRDGLRAFVPIADRLVMPWHDAYQHPDWERVAWAMFDSIVRSPIEIETGRIDGEHPLVKYDIDVDSYVGASWIAVHLPDRDGALPMIRLTSNDLPFDSVQAAVVDPVSLERTDSVEVPLEGVRFVYIRRAEGVPDVEVRAIEAYE</sequence>
<gene>
    <name evidence="1" type="ORF">E0H50_21285</name>
</gene>
<comment type="caution">
    <text evidence="1">The sequence shown here is derived from an EMBL/GenBank/DDBJ whole genome shotgun (WGS) entry which is preliminary data.</text>
</comment>
<name>A0A4R0IRF6_9ACTN</name>
<reference evidence="1 2" key="1">
    <citation type="submission" date="2019-02" db="EMBL/GenBank/DDBJ databases">
        <title>Kribbella capetownensis sp. nov. and Kribbella speibonae sp. nov., isolated from soil.</title>
        <authorList>
            <person name="Curtis S.M."/>
            <person name="Norton I."/>
            <person name="Everest G.J."/>
            <person name="Meyers P.R."/>
        </authorList>
    </citation>
    <scope>NUCLEOTIDE SEQUENCE [LARGE SCALE GENOMIC DNA]</scope>
    <source>
        <strain evidence="1 2">DSM 27082</strain>
    </source>
</reference>
<accession>A0A4R0IRF6</accession>
<dbReference type="OrthoDB" id="5194463at2"/>
<dbReference type="RefSeq" id="WP_131291262.1">
    <property type="nucleotide sequence ID" value="NZ_SJKA01000007.1"/>
</dbReference>
<proteinExistence type="predicted"/>
<dbReference type="Proteomes" id="UP000292695">
    <property type="component" value="Unassembled WGS sequence"/>
</dbReference>
<evidence type="ECO:0000313" key="2">
    <source>
        <dbReference type="Proteomes" id="UP000292695"/>
    </source>
</evidence>
<protein>
    <submittedName>
        <fullName evidence="1">Uncharacterized protein</fullName>
    </submittedName>
</protein>
<organism evidence="1 2">
    <name type="scientific">Kribbella sindirgiensis</name>
    <dbReference type="NCBI Taxonomy" id="1124744"/>
    <lineage>
        <taxon>Bacteria</taxon>
        <taxon>Bacillati</taxon>
        <taxon>Actinomycetota</taxon>
        <taxon>Actinomycetes</taxon>
        <taxon>Propionibacteriales</taxon>
        <taxon>Kribbellaceae</taxon>
        <taxon>Kribbella</taxon>
    </lineage>
</organism>
<evidence type="ECO:0000313" key="1">
    <source>
        <dbReference type="EMBL" id="TCC31225.1"/>
    </source>
</evidence>
<keyword evidence="2" id="KW-1185">Reference proteome</keyword>
<dbReference type="EMBL" id="SJKA01000007">
    <property type="protein sequence ID" value="TCC31225.1"/>
    <property type="molecule type" value="Genomic_DNA"/>
</dbReference>
<dbReference type="AlphaFoldDB" id="A0A4R0IRF6"/>